<gene>
    <name evidence="8" type="ORF">EB796_003787</name>
</gene>
<feature type="compositionally biased region" description="Polar residues" evidence="6">
    <location>
        <begin position="119"/>
        <end position="132"/>
    </location>
</feature>
<feature type="region of interest" description="Disordered" evidence="6">
    <location>
        <begin position="119"/>
        <end position="170"/>
    </location>
</feature>
<evidence type="ECO:0000256" key="1">
    <source>
        <dbReference type="ARBA" id="ARBA00004479"/>
    </source>
</evidence>
<evidence type="ECO:0000256" key="6">
    <source>
        <dbReference type="SAM" id="MobiDB-lite"/>
    </source>
</evidence>
<evidence type="ECO:0000256" key="5">
    <source>
        <dbReference type="ARBA" id="ARBA00023180"/>
    </source>
</evidence>
<evidence type="ECO:0000256" key="4">
    <source>
        <dbReference type="ARBA" id="ARBA00023136"/>
    </source>
</evidence>
<dbReference type="GO" id="GO:0016020">
    <property type="term" value="C:membrane"/>
    <property type="evidence" value="ECO:0007669"/>
    <property type="project" value="UniProtKB-SubCell"/>
</dbReference>
<keyword evidence="4" id="KW-0472">Membrane</keyword>
<keyword evidence="5" id="KW-0325">Glycoprotein</keyword>
<organism evidence="8 9">
    <name type="scientific">Bugula neritina</name>
    <name type="common">Brown bryozoan</name>
    <name type="synonym">Sertularia neritina</name>
    <dbReference type="NCBI Taxonomy" id="10212"/>
    <lineage>
        <taxon>Eukaryota</taxon>
        <taxon>Metazoa</taxon>
        <taxon>Spiralia</taxon>
        <taxon>Lophotrochozoa</taxon>
        <taxon>Bryozoa</taxon>
        <taxon>Gymnolaemata</taxon>
        <taxon>Cheilostomatida</taxon>
        <taxon>Flustrina</taxon>
        <taxon>Buguloidea</taxon>
        <taxon>Bugulidae</taxon>
        <taxon>Bugula</taxon>
    </lineage>
</organism>
<reference evidence="8" key="1">
    <citation type="submission" date="2020-06" db="EMBL/GenBank/DDBJ databases">
        <title>Draft genome of Bugula neritina, a colonial animal packing powerful symbionts and potential medicines.</title>
        <authorList>
            <person name="Rayko M."/>
        </authorList>
    </citation>
    <scope>NUCLEOTIDE SEQUENCE [LARGE SCALE GENOMIC DNA]</scope>
    <source>
        <strain evidence="8">Kwan_BN1</strain>
    </source>
</reference>
<feature type="compositionally biased region" description="Polar residues" evidence="6">
    <location>
        <begin position="155"/>
        <end position="169"/>
    </location>
</feature>
<keyword evidence="3" id="KW-1133">Transmembrane helix</keyword>
<sequence length="210" mass="22854">MVSMDTAVYSNKVKTSLNPLCLFACLHCSSLLAAVHTGLHEQLILLFVEYYHHHSNCTPGSDALGGGASPYSPGNIIPPSPSNSDRANHSLRSYHKPSMPSSHVPQHIVKPLPSFKMTNQMTGSVYQPSSPTHHVPSSEEVASPISARKKRPPRQQATPVSPNLNNLSTSREDLHSSMMTHSTEQLSAEMANIDCIMQDLNAIKDGFEMA</sequence>
<dbReference type="EMBL" id="VXIV02000496">
    <property type="protein sequence ID" value="KAF6037897.1"/>
    <property type="molecule type" value="Genomic_DNA"/>
</dbReference>
<proteinExistence type="predicted"/>
<comment type="subcellular location">
    <subcellularLocation>
        <location evidence="1">Membrane</location>
        <topology evidence="1">Single-pass type I membrane protein</topology>
    </subcellularLocation>
</comment>
<name>A0A7J7KI42_BUGNE</name>
<evidence type="ECO:0000259" key="7">
    <source>
        <dbReference type="Pfam" id="PF06583"/>
    </source>
</evidence>
<dbReference type="AlphaFoldDB" id="A0A7J7KI42"/>
<evidence type="ECO:0000313" key="9">
    <source>
        <dbReference type="Proteomes" id="UP000593567"/>
    </source>
</evidence>
<feature type="domain" description="Neogenin C-terminal" evidence="7">
    <location>
        <begin position="81"/>
        <end position="203"/>
    </location>
</feature>
<dbReference type="Proteomes" id="UP000593567">
    <property type="component" value="Unassembled WGS sequence"/>
</dbReference>
<dbReference type="Pfam" id="PF06583">
    <property type="entry name" value="Neogenin_C"/>
    <property type="match status" value="1"/>
</dbReference>
<keyword evidence="9" id="KW-1185">Reference proteome</keyword>
<evidence type="ECO:0000256" key="3">
    <source>
        <dbReference type="ARBA" id="ARBA00022989"/>
    </source>
</evidence>
<accession>A0A7J7KI42</accession>
<evidence type="ECO:0000313" key="8">
    <source>
        <dbReference type="EMBL" id="KAF6037897.1"/>
    </source>
</evidence>
<feature type="region of interest" description="Disordered" evidence="6">
    <location>
        <begin position="64"/>
        <end position="91"/>
    </location>
</feature>
<keyword evidence="2" id="KW-0812">Transmembrane</keyword>
<comment type="caution">
    <text evidence="8">The sequence shown here is derived from an EMBL/GenBank/DDBJ whole genome shotgun (WGS) entry which is preliminary data.</text>
</comment>
<dbReference type="InterPro" id="IPR010560">
    <property type="entry name" value="Neogenin_C"/>
</dbReference>
<protein>
    <recommendedName>
        <fullName evidence="7">Neogenin C-terminal domain-containing protein</fullName>
    </recommendedName>
</protein>
<evidence type="ECO:0000256" key="2">
    <source>
        <dbReference type="ARBA" id="ARBA00022692"/>
    </source>
</evidence>